<accession>A0AAW0BCM4</accession>
<evidence type="ECO:0000256" key="2">
    <source>
        <dbReference type="SAM" id="Phobius"/>
    </source>
</evidence>
<feature type="compositionally biased region" description="Basic and acidic residues" evidence="1">
    <location>
        <begin position="272"/>
        <end position="282"/>
    </location>
</feature>
<evidence type="ECO:0000313" key="3">
    <source>
        <dbReference type="EMBL" id="KAK7023580.1"/>
    </source>
</evidence>
<sequence>MAGFAFSPTLTYYPDNMIWNSCATLILAACANAFSLAPFPTTITQGIPFTITWIREPQETQSFMIIKSAVGVPPVSSPRYFLVTATAGQTEGTVLVSFPTNTYAFVLDAVQIDGNGNPLSTFYTGTQTLAVIATGEIASQFVPTSVTTTGNSSVTPIPVLSGLPSPTSSQSFSSTPTNRKPVGAIVGGAVGGLCLSLFLSLVGLYLLRRRRKQKQIAQLTNAQDLYRSSEITPFTERRSSKRITSNSRAKSIPEPTSPLHTSAEVDNTSIHESSRNDFDTTIHSRTSRPGHRPPTDFDGSIPSSEIAEMVRALYQRMWSPERDERPPAYEARV</sequence>
<evidence type="ECO:0000256" key="1">
    <source>
        <dbReference type="SAM" id="MobiDB-lite"/>
    </source>
</evidence>
<organism evidence="3 4">
    <name type="scientific">Paramarasmius palmivorus</name>
    <dbReference type="NCBI Taxonomy" id="297713"/>
    <lineage>
        <taxon>Eukaryota</taxon>
        <taxon>Fungi</taxon>
        <taxon>Dikarya</taxon>
        <taxon>Basidiomycota</taxon>
        <taxon>Agaricomycotina</taxon>
        <taxon>Agaricomycetes</taxon>
        <taxon>Agaricomycetidae</taxon>
        <taxon>Agaricales</taxon>
        <taxon>Marasmiineae</taxon>
        <taxon>Marasmiaceae</taxon>
        <taxon>Paramarasmius</taxon>
    </lineage>
</organism>
<gene>
    <name evidence="3" type="ORF">VNI00_016666</name>
</gene>
<feature type="compositionally biased region" description="Polar residues" evidence="1">
    <location>
        <begin position="258"/>
        <end position="271"/>
    </location>
</feature>
<name>A0AAW0BCM4_9AGAR</name>
<dbReference type="EMBL" id="JAYKXP010000135">
    <property type="protein sequence ID" value="KAK7023580.1"/>
    <property type="molecule type" value="Genomic_DNA"/>
</dbReference>
<proteinExistence type="predicted"/>
<reference evidence="3 4" key="1">
    <citation type="submission" date="2024-01" db="EMBL/GenBank/DDBJ databases">
        <title>A draft genome for a cacao thread blight-causing isolate of Paramarasmius palmivorus.</title>
        <authorList>
            <person name="Baruah I.K."/>
            <person name="Bukari Y."/>
            <person name="Amoako-Attah I."/>
            <person name="Meinhardt L.W."/>
            <person name="Bailey B.A."/>
            <person name="Cohen S.P."/>
        </authorList>
    </citation>
    <scope>NUCLEOTIDE SEQUENCE [LARGE SCALE GENOMIC DNA]</scope>
    <source>
        <strain evidence="3 4">GH-12</strain>
    </source>
</reference>
<comment type="caution">
    <text evidence="3">The sequence shown here is derived from an EMBL/GenBank/DDBJ whole genome shotgun (WGS) entry which is preliminary data.</text>
</comment>
<keyword evidence="2" id="KW-0812">Transmembrane</keyword>
<keyword evidence="2" id="KW-1133">Transmembrane helix</keyword>
<keyword evidence="4" id="KW-1185">Reference proteome</keyword>
<feature type="transmembrane region" description="Helical" evidence="2">
    <location>
        <begin position="182"/>
        <end position="207"/>
    </location>
</feature>
<dbReference type="Proteomes" id="UP001383192">
    <property type="component" value="Unassembled WGS sequence"/>
</dbReference>
<evidence type="ECO:0000313" key="4">
    <source>
        <dbReference type="Proteomes" id="UP001383192"/>
    </source>
</evidence>
<keyword evidence="2" id="KW-0472">Membrane</keyword>
<feature type="region of interest" description="Disordered" evidence="1">
    <location>
        <begin position="230"/>
        <end position="303"/>
    </location>
</feature>
<dbReference type="AlphaFoldDB" id="A0AAW0BCM4"/>
<protein>
    <submittedName>
        <fullName evidence="3">Uncharacterized protein</fullName>
    </submittedName>
</protein>